<evidence type="ECO:0000256" key="3">
    <source>
        <dbReference type="ARBA" id="ARBA00023242"/>
    </source>
</evidence>
<accession>X6MUK9</accession>
<dbReference type="GO" id="GO:0000122">
    <property type="term" value="P:negative regulation of transcription by RNA polymerase II"/>
    <property type="evidence" value="ECO:0007669"/>
    <property type="project" value="TreeGrafter"/>
</dbReference>
<dbReference type="Proteomes" id="UP000023152">
    <property type="component" value="Unassembled WGS sequence"/>
</dbReference>
<evidence type="ECO:0000256" key="1">
    <source>
        <dbReference type="ARBA" id="ARBA00004123"/>
    </source>
</evidence>
<dbReference type="GO" id="GO:0003714">
    <property type="term" value="F:transcription corepressor activity"/>
    <property type="evidence" value="ECO:0007669"/>
    <property type="project" value="TreeGrafter"/>
</dbReference>
<evidence type="ECO:0000313" key="4">
    <source>
        <dbReference type="EMBL" id="ETO17499.1"/>
    </source>
</evidence>
<dbReference type="AlphaFoldDB" id="X6MUK9"/>
<dbReference type="GO" id="GO:0042273">
    <property type="term" value="P:ribosomal large subunit biogenesis"/>
    <property type="evidence" value="ECO:0007669"/>
    <property type="project" value="TreeGrafter"/>
</dbReference>
<dbReference type="OrthoDB" id="10266662at2759"/>
<dbReference type="EMBL" id="ASPP01016503">
    <property type="protein sequence ID" value="ETO17499.1"/>
    <property type="molecule type" value="Genomic_DNA"/>
</dbReference>
<dbReference type="GO" id="GO:0042393">
    <property type="term" value="F:histone binding"/>
    <property type="evidence" value="ECO:0007669"/>
    <property type="project" value="TreeGrafter"/>
</dbReference>
<comment type="subcellular location">
    <subcellularLocation>
        <location evidence="1">Nucleus</location>
    </subcellularLocation>
</comment>
<comment type="similarity">
    <text evidence="2">Belongs to the NOC2 family.</text>
</comment>
<dbReference type="GO" id="GO:0030691">
    <property type="term" value="C:Noc2p-Noc3p complex"/>
    <property type="evidence" value="ECO:0007669"/>
    <property type="project" value="TreeGrafter"/>
</dbReference>
<gene>
    <name evidence="4" type="ORF">RFI_19822</name>
</gene>
<dbReference type="GO" id="GO:0005654">
    <property type="term" value="C:nucleoplasm"/>
    <property type="evidence" value="ECO:0007669"/>
    <property type="project" value="TreeGrafter"/>
</dbReference>
<name>X6MUK9_RETFI</name>
<sequence>MLTEEVMLRLLLIHIKDIIYIIMALGETIQQLFVKKATFLWSTGTPVVRMEAFLFLYECGRRLENKPLLKVLKYMYQAYVTMAKRYSKSAVPGLNFMMNSLTQMYLINPVVAYQDAFRRLRAVALHVKECIQLMSMFFFLSFFSIANDCVNTLTAKHTANTTRFREHHEQKLKRNKQNALQSVYNWRFINIMRLWAKFCNLRIFVYIRWSQCFTKNLLVLTIKSKSKLHK</sequence>
<evidence type="ECO:0000313" key="5">
    <source>
        <dbReference type="Proteomes" id="UP000023152"/>
    </source>
</evidence>
<dbReference type="GO" id="GO:0005730">
    <property type="term" value="C:nucleolus"/>
    <property type="evidence" value="ECO:0007669"/>
    <property type="project" value="TreeGrafter"/>
</dbReference>
<protein>
    <submittedName>
        <fullName evidence="4">Uncharacterized protein</fullName>
    </submittedName>
</protein>
<dbReference type="InterPro" id="IPR005343">
    <property type="entry name" value="Noc2"/>
</dbReference>
<comment type="caution">
    <text evidence="4">The sequence shown here is derived from an EMBL/GenBank/DDBJ whole genome shotgun (WGS) entry which is preliminary data.</text>
</comment>
<evidence type="ECO:0000256" key="2">
    <source>
        <dbReference type="ARBA" id="ARBA00005907"/>
    </source>
</evidence>
<proteinExistence type="inferred from homology"/>
<dbReference type="Pfam" id="PF03715">
    <property type="entry name" value="Noc2"/>
    <property type="match status" value="1"/>
</dbReference>
<organism evidence="4 5">
    <name type="scientific">Reticulomyxa filosa</name>
    <dbReference type="NCBI Taxonomy" id="46433"/>
    <lineage>
        <taxon>Eukaryota</taxon>
        <taxon>Sar</taxon>
        <taxon>Rhizaria</taxon>
        <taxon>Retaria</taxon>
        <taxon>Foraminifera</taxon>
        <taxon>Monothalamids</taxon>
        <taxon>Reticulomyxidae</taxon>
        <taxon>Reticulomyxa</taxon>
    </lineage>
</organism>
<dbReference type="GO" id="GO:0030690">
    <property type="term" value="C:Noc1p-Noc2p complex"/>
    <property type="evidence" value="ECO:0007669"/>
    <property type="project" value="TreeGrafter"/>
</dbReference>
<dbReference type="PANTHER" id="PTHR12687:SF4">
    <property type="entry name" value="NUCLEOLAR COMPLEX PROTEIN 2 HOMOLOG"/>
    <property type="match status" value="1"/>
</dbReference>
<keyword evidence="5" id="KW-1185">Reference proteome</keyword>
<reference evidence="4 5" key="1">
    <citation type="journal article" date="2013" name="Curr. Biol.">
        <title>The Genome of the Foraminiferan Reticulomyxa filosa.</title>
        <authorList>
            <person name="Glockner G."/>
            <person name="Hulsmann N."/>
            <person name="Schleicher M."/>
            <person name="Noegel A.A."/>
            <person name="Eichinger L."/>
            <person name="Gallinger C."/>
            <person name="Pawlowski J."/>
            <person name="Sierra R."/>
            <person name="Euteneuer U."/>
            <person name="Pillet L."/>
            <person name="Moustafa A."/>
            <person name="Platzer M."/>
            <person name="Groth M."/>
            <person name="Szafranski K."/>
            <person name="Schliwa M."/>
        </authorList>
    </citation>
    <scope>NUCLEOTIDE SEQUENCE [LARGE SCALE GENOMIC DNA]</scope>
</reference>
<keyword evidence="3" id="KW-0539">Nucleus</keyword>
<dbReference type="PANTHER" id="PTHR12687">
    <property type="entry name" value="NUCLEOLAR COMPLEX 2 AND RAD4-RELATED"/>
    <property type="match status" value="1"/>
</dbReference>